<dbReference type="RefSeq" id="WP_353932654.1">
    <property type="nucleotide sequence ID" value="NZ_CP150886.1"/>
</dbReference>
<sequence>MKLYISCYYSIECFRRNSERLWVLQSYTGESTSFHCHSIGFEGNVNHVYEDVGFDE</sequence>
<dbReference type="EMBL" id="CP150886">
    <property type="protein sequence ID" value="WZB89759.1"/>
    <property type="molecule type" value="Genomic_DNA"/>
</dbReference>
<protein>
    <submittedName>
        <fullName evidence="1">Uncharacterized protein</fullName>
    </submittedName>
</protein>
<reference evidence="1 2" key="1">
    <citation type="submission" date="2024-04" db="EMBL/GenBank/DDBJ databases">
        <title>Okeanomitos corallinicola gen. &amp; sp. nov. (Nostocales, Cyanobacteria), a new toxic marine heterocyst-forming cyanobacterium from a coral reef.</title>
        <authorList>
            <person name="Li H."/>
            <person name="Li R."/>
            <person name="Kang J."/>
            <person name="Hii K.S."/>
            <person name="Mohamed H.F."/>
            <person name="Xu X."/>
            <person name="Luo Z."/>
        </authorList>
    </citation>
    <scope>NUCLEOTIDE SEQUENCE [LARGE SCALE GENOMIC DNA]</scope>
    <source>
        <strain evidence="1 2">TIOX110</strain>
    </source>
</reference>
<accession>A0ABZ2UWQ5</accession>
<organism evidence="1 2">
    <name type="scientific">Okeanomitos corallinicola TIOX110</name>
    <dbReference type="NCBI Taxonomy" id="3133117"/>
    <lineage>
        <taxon>Bacteria</taxon>
        <taxon>Bacillati</taxon>
        <taxon>Cyanobacteriota</taxon>
        <taxon>Cyanophyceae</taxon>
        <taxon>Nostocales</taxon>
        <taxon>Aphanizomenonaceae</taxon>
        <taxon>Okeanomitos</taxon>
    </lineage>
</organism>
<keyword evidence="2" id="KW-1185">Reference proteome</keyword>
<evidence type="ECO:0000313" key="1">
    <source>
        <dbReference type="EMBL" id="WZB89759.1"/>
    </source>
</evidence>
<gene>
    <name evidence="1" type="ORF">WJM97_08730</name>
</gene>
<evidence type="ECO:0000313" key="2">
    <source>
        <dbReference type="Proteomes" id="UP001483337"/>
    </source>
</evidence>
<name>A0ABZ2UWQ5_9CYAN</name>
<proteinExistence type="predicted"/>
<dbReference type="Proteomes" id="UP001483337">
    <property type="component" value="Chromosome"/>
</dbReference>